<proteinExistence type="predicted"/>
<evidence type="ECO:0000313" key="3">
    <source>
        <dbReference type="EMBL" id="MDN4483310.1"/>
    </source>
</evidence>
<sequence length="129" mass="14544">MDFMTNFLNILLWSLWFAIWISFIFLVIRFIIDVFRDEKLSVVGKIFWTLLLVVLPVLGSLIYIFTRGKGMAERDMAAAKDMRAAQVEYTKGLMDEAGAASEIKAAKELLDSGAITAEEYDKLKAKALA</sequence>
<evidence type="ECO:0000313" key="4">
    <source>
        <dbReference type="Proteomes" id="UP001172756"/>
    </source>
</evidence>
<dbReference type="AlphaFoldDB" id="A0AB35MI10"/>
<name>A0AB35MI10_9MICO</name>
<keyword evidence="1" id="KW-1133">Transmembrane helix</keyword>
<dbReference type="InterPro" id="IPR018649">
    <property type="entry name" value="SHOCT"/>
</dbReference>
<reference evidence="3 4" key="1">
    <citation type="submission" date="2023-06" db="EMBL/GenBank/DDBJ databases">
        <title>SYSU T0a273.</title>
        <authorList>
            <person name="Gao L."/>
            <person name="Fang B.-Z."/>
            <person name="Li W.-J."/>
        </authorList>
    </citation>
    <scope>NUCLEOTIDE SEQUENCE [LARGE SCALE GENOMIC DNA]</scope>
    <source>
        <strain evidence="3 4">SYSU T0a273</strain>
    </source>
</reference>
<dbReference type="RefSeq" id="WP_301160197.1">
    <property type="nucleotide sequence ID" value="NZ_JAUHQB010000004.1"/>
</dbReference>
<dbReference type="EMBL" id="JAUHQB010000004">
    <property type="protein sequence ID" value="MDN4483310.1"/>
    <property type="molecule type" value="Genomic_DNA"/>
</dbReference>
<dbReference type="Pfam" id="PF09851">
    <property type="entry name" value="SHOCT"/>
    <property type="match status" value="1"/>
</dbReference>
<gene>
    <name evidence="3" type="ORF">QQ002_07140</name>
</gene>
<organism evidence="3 4">
    <name type="scientific">Demequina lignilytica</name>
    <dbReference type="NCBI Taxonomy" id="3051663"/>
    <lineage>
        <taxon>Bacteria</taxon>
        <taxon>Bacillati</taxon>
        <taxon>Actinomycetota</taxon>
        <taxon>Actinomycetes</taxon>
        <taxon>Micrococcales</taxon>
        <taxon>Demequinaceae</taxon>
        <taxon>Demequina</taxon>
    </lineage>
</organism>
<accession>A0AB35MI10</accession>
<keyword evidence="1" id="KW-0812">Transmembrane</keyword>
<evidence type="ECO:0000259" key="2">
    <source>
        <dbReference type="Pfam" id="PF09851"/>
    </source>
</evidence>
<dbReference type="Proteomes" id="UP001172756">
    <property type="component" value="Unassembled WGS sequence"/>
</dbReference>
<feature type="domain" description="SHOCT" evidence="2">
    <location>
        <begin position="102"/>
        <end position="128"/>
    </location>
</feature>
<evidence type="ECO:0000256" key="1">
    <source>
        <dbReference type="SAM" id="Phobius"/>
    </source>
</evidence>
<keyword evidence="1" id="KW-0472">Membrane</keyword>
<feature type="transmembrane region" description="Helical" evidence="1">
    <location>
        <begin position="7"/>
        <end position="31"/>
    </location>
</feature>
<protein>
    <submittedName>
        <fullName evidence="3">SHOCT domain-containing protein</fullName>
    </submittedName>
</protein>
<feature type="transmembrane region" description="Helical" evidence="1">
    <location>
        <begin position="46"/>
        <end position="66"/>
    </location>
</feature>
<comment type="caution">
    <text evidence="3">The sequence shown here is derived from an EMBL/GenBank/DDBJ whole genome shotgun (WGS) entry which is preliminary data.</text>
</comment>